<dbReference type="InterPro" id="IPR027266">
    <property type="entry name" value="TrmE/GcvT-like"/>
</dbReference>
<reference evidence="1" key="1">
    <citation type="submission" date="2020-05" db="EMBL/GenBank/DDBJ databases">
        <authorList>
            <person name="Chiriac C."/>
            <person name="Salcher M."/>
            <person name="Ghai R."/>
            <person name="Kavagutti S V."/>
        </authorList>
    </citation>
    <scope>NUCLEOTIDE SEQUENCE</scope>
</reference>
<proteinExistence type="predicted"/>
<evidence type="ECO:0000313" key="1">
    <source>
        <dbReference type="EMBL" id="CAB4705978.1"/>
    </source>
</evidence>
<dbReference type="Pfam" id="PF04268">
    <property type="entry name" value="SoxG"/>
    <property type="match status" value="1"/>
</dbReference>
<organism evidence="1">
    <name type="scientific">freshwater metagenome</name>
    <dbReference type="NCBI Taxonomy" id="449393"/>
    <lineage>
        <taxon>unclassified sequences</taxon>
        <taxon>metagenomes</taxon>
        <taxon>ecological metagenomes</taxon>
    </lineage>
</organism>
<name>A0A6J6QB01_9ZZZZ</name>
<dbReference type="AlphaFoldDB" id="A0A6J6QB01"/>
<protein>
    <submittedName>
        <fullName evidence="1">Unannotated protein</fullName>
    </submittedName>
</protein>
<sequence length="150" mass="15423">MTSFVETPLTSQISVRGTAPAGFPTVPNTTAVVDGNTVVWLGPDEWLVLGGSEADFSDAAAAVDVSANRIAFDLSGANTLDVLASGCGLDLAEEAFAIGGCAQTLLARAQVILIRQASDAFRILVRPSFAPYTRAWLADAIAGSLADPAL</sequence>
<dbReference type="InterPro" id="IPR007375">
    <property type="entry name" value="SoxG"/>
</dbReference>
<gene>
    <name evidence="1" type="ORF">UFOPK2399_01667</name>
</gene>
<dbReference type="SUPFAM" id="SSF103025">
    <property type="entry name" value="Folate-binding domain"/>
    <property type="match status" value="1"/>
</dbReference>
<dbReference type="Gene3D" id="3.30.70.1520">
    <property type="entry name" value="Heterotetrameric sarcosine oxidase"/>
    <property type="match status" value="1"/>
</dbReference>
<accession>A0A6J6QB01</accession>
<dbReference type="EMBL" id="CAEZXP010000006">
    <property type="protein sequence ID" value="CAB4705978.1"/>
    <property type="molecule type" value="Genomic_DNA"/>
</dbReference>
<dbReference type="Gene3D" id="3.30.1360.120">
    <property type="entry name" value="Probable tRNA modification gtpase trme, domain 1"/>
    <property type="match status" value="1"/>
</dbReference>